<organism evidence="1">
    <name type="scientific">marine sediment metagenome</name>
    <dbReference type="NCBI Taxonomy" id="412755"/>
    <lineage>
        <taxon>unclassified sequences</taxon>
        <taxon>metagenomes</taxon>
        <taxon>ecological metagenomes</taxon>
    </lineage>
</organism>
<reference evidence="1" key="1">
    <citation type="journal article" date="2014" name="Front. Microbiol.">
        <title>High frequency of phylogenetically diverse reductive dehalogenase-homologous genes in deep subseafloor sedimentary metagenomes.</title>
        <authorList>
            <person name="Kawai M."/>
            <person name="Futagami T."/>
            <person name="Toyoda A."/>
            <person name="Takaki Y."/>
            <person name="Nishi S."/>
            <person name="Hori S."/>
            <person name="Arai W."/>
            <person name="Tsubouchi T."/>
            <person name="Morono Y."/>
            <person name="Uchiyama I."/>
            <person name="Ito T."/>
            <person name="Fujiyama A."/>
            <person name="Inagaki F."/>
            <person name="Takami H."/>
        </authorList>
    </citation>
    <scope>NUCLEOTIDE SEQUENCE</scope>
    <source>
        <strain evidence="1">Expedition CK06-06</strain>
    </source>
</reference>
<name>X1EH67_9ZZZZ</name>
<gene>
    <name evidence="1" type="ORF">S03H2_08784</name>
</gene>
<accession>X1EH67</accession>
<dbReference type="EMBL" id="BARU01004333">
    <property type="protein sequence ID" value="GAH19725.1"/>
    <property type="molecule type" value="Genomic_DNA"/>
</dbReference>
<evidence type="ECO:0000313" key="1">
    <source>
        <dbReference type="EMBL" id="GAH19725.1"/>
    </source>
</evidence>
<sequence>MLGHFEGKIVDYIKGCKQQMLAIGRAMMSEPQLILWAKLLGHEPQNVSKWFYQTAREMAEIAPAIRDQPLLMTGIQCRVFVLLESLAGIFKSTMPLITSGPVINHQILGFSPMFASNFD</sequence>
<protein>
    <submittedName>
        <fullName evidence="1">Uncharacterized protein</fullName>
    </submittedName>
</protein>
<proteinExistence type="predicted"/>
<comment type="caution">
    <text evidence="1">The sequence shown here is derived from an EMBL/GenBank/DDBJ whole genome shotgun (WGS) entry which is preliminary data.</text>
</comment>
<dbReference type="AlphaFoldDB" id="X1EH67"/>